<reference evidence="1 2" key="1">
    <citation type="submission" date="2021-05" db="EMBL/GenBank/DDBJ databases">
        <title>Mycobacterium acidophilum sp. nov., an extremely acid-tolerant member of the genus Mycobacterium.</title>
        <authorList>
            <person name="Xia J."/>
        </authorList>
    </citation>
    <scope>NUCLEOTIDE SEQUENCE [LARGE SCALE GENOMIC DNA]</scope>
    <source>
        <strain evidence="1 2">M1</strain>
    </source>
</reference>
<evidence type="ECO:0000313" key="2">
    <source>
        <dbReference type="Proteomes" id="UP001519535"/>
    </source>
</evidence>
<proteinExistence type="predicted"/>
<dbReference type="RefSeq" id="WP_214091257.1">
    <property type="nucleotide sequence ID" value="NZ_JAHCLR010000003.1"/>
</dbReference>
<protein>
    <recommendedName>
        <fullName evidence="3">ESX-1 secretion-associated protein</fullName>
    </recommendedName>
</protein>
<comment type="caution">
    <text evidence="1">The sequence shown here is derived from an EMBL/GenBank/DDBJ whole genome shotgun (WGS) entry which is preliminary data.</text>
</comment>
<dbReference type="EMBL" id="JAHCLR010000003">
    <property type="protein sequence ID" value="MBS9532371.1"/>
    <property type="molecule type" value="Genomic_DNA"/>
</dbReference>
<name>A0ABS5RFX9_9MYCO</name>
<evidence type="ECO:0008006" key="3">
    <source>
        <dbReference type="Google" id="ProtNLM"/>
    </source>
</evidence>
<sequence>MSNISIQHDQVSAALADHHAAHADALAALTPPAVTGGVPGDVLTSIASLLAGGRKIHENAVAIGRLGEAANRALESTDEGNAGRFKGAEK</sequence>
<keyword evidence="2" id="KW-1185">Reference proteome</keyword>
<evidence type="ECO:0000313" key="1">
    <source>
        <dbReference type="EMBL" id="MBS9532371.1"/>
    </source>
</evidence>
<dbReference type="Proteomes" id="UP001519535">
    <property type="component" value="Unassembled WGS sequence"/>
</dbReference>
<gene>
    <name evidence="1" type="ORF">KIH27_02070</name>
</gene>
<organism evidence="1 2">
    <name type="scientific">Mycolicibacter acidiphilus</name>
    <dbReference type="NCBI Taxonomy" id="2835306"/>
    <lineage>
        <taxon>Bacteria</taxon>
        <taxon>Bacillati</taxon>
        <taxon>Actinomycetota</taxon>
        <taxon>Actinomycetes</taxon>
        <taxon>Mycobacteriales</taxon>
        <taxon>Mycobacteriaceae</taxon>
        <taxon>Mycolicibacter</taxon>
    </lineage>
</organism>
<accession>A0ABS5RFX9</accession>